<evidence type="ECO:0000313" key="3">
    <source>
        <dbReference type="Proteomes" id="UP001375240"/>
    </source>
</evidence>
<protein>
    <recommendedName>
        <fullName evidence="1">F-box domain-containing protein</fullName>
    </recommendedName>
</protein>
<proteinExistence type="predicted"/>
<dbReference type="InterPro" id="IPR001810">
    <property type="entry name" value="F-box_dom"/>
</dbReference>
<gene>
    <name evidence="2" type="ORF">TWF696_000141</name>
</gene>
<dbReference type="AlphaFoldDB" id="A0AAV9VCS3"/>
<dbReference type="EMBL" id="JAVHNQ010000001">
    <property type="protein sequence ID" value="KAK6358969.1"/>
    <property type="molecule type" value="Genomic_DNA"/>
</dbReference>
<dbReference type="Proteomes" id="UP001375240">
    <property type="component" value="Unassembled WGS sequence"/>
</dbReference>
<dbReference type="Pfam" id="PF12937">
    <property type="entry name" value="F-box-like"/>
    <property type="match status" value="1"/>
</dbReference>
<dbReference type="SUPFAM" id="SSF81383">
    <property type="entry name" value="F-box domain"/>
    <property type="match status" value="1"/>
</dbReference>
<comment type="caution">
    <text evidence="2">The sequence shown here is derived from an EMBL/GenBank/DDBJ whole genome shotgun (WGS) entry which is preliminary data.</text>
</comment>
<accession>A0AAV9VCS3</accession>
<organism evidence="2 3">
    <name type="scientific">Orbilia brochopaga</name>
    <dbReference type="NCBI Taxonomy" id="3140254"/>
    <lineage>
        <taxon>Eukaryota</taxon>
        <taxon>Fungi</taxon>
        <taxon>Dikarya</taxon>
        <taxon>Ascomycota</taxon>
        <taxon>Pezizomycotina</taxon>
        <taxon>Orbiliomycetes</taxon>
        <taxon>Orbiliales</taxon>
        <taxon>Orbiliaceae</taxon>
        <taxon>Orbilia</taxon>
    </lineage>
</organism>
<dbReference type="PROSITE" id="PS50181">
    <property type="entry name" value="FBOX"/>
    <property type="match status" value="1"/>
</dbReference>
<name>A0AAV9VCS3_9PEZI</name>
<reference evidence="2 3" key="1">
    <citation type="submission" date="2019-10" db="EMBL/GenBank/DDBJ databases">
        <authorList>
            <person name="Palmer J.M."/>
        </authorList>
    </citation>
    <scope>NUCLEOTIDE SEQUENCE [LARGE SCALE GENOMIC DNA]</scope>
    <source>
        <strain evidence="2 3">TWF696</strain>
    </source>
</reference>
<evidence type="ECO:0000313" key="2">
    <source>
        <dbReference type="EMBL" id="KAK6358969.1"/>
    </source>
</evidence>
<evidence type="ECO:0000259" key="1">
    <source>
        <dbReference type="PROSITE" id="PS50181"/>
    </source>
</evidence>
<keyword evidence="3" id="KW-1185">Reference proteome</keyword>
<feature type="domain" description="F-box" evidence="1">
    <location>
        <begin position="22"/>
        <end position="70"/>
    </location>
</feature>
<sequence length="594" mass="68448">MQHYIKAFFSYFFPQPAPAAAGINLLDLPTEALSQIFELLEDRDKRSLANICCTCRQFYHIGLPILYREFLWPVSDEFLSPRHLDSLRSPTNNGVHYIKCLHFVPWTKYHQQKHSLTAEQKASLFDNQQAFDEALSRLHKDQLQVLWFDRTTPGIRQKISIWGSLLKSQRQIQKLGLWVSPNPTRSLIGHKPLQHLTELTIGAERGMHTAGFRAVVAWITASAGTLKKLTLSDIGVGADWPREIYSIGYDHSPVAQSGWPDILFFGDKDPKKDETQPPKPKLTALTSFEMIDFVSPDLYIPHLHVLFDVNKLTHFRMSGYRGNPWYGETLPKFARLLTSITSLHLEGFSAWAIDNTLPSVRPLTVLRVSVEDRVPMPSTFRRHKETLKVFWLRTCDYVTCGSLNDDYQIPLWPRLEILAVTVQLSDSGNSGKNHPLNPPFPSYQRTYPDKVEPRPVLKLPMNLRALHILEECAPDRIGYYLFKSSLMDLPPRKNQRPTENEIDYHRQRILKLAPTFEFPVTPLTWKPPLSALIMGEKPANGPFHFMPVYGEGHDILSWTATNFEYLVSQHPALEVLRQDKIHRRSSFRDVTRRW</sequence>
<dbReference type="InterPro" id="IPR036047">
    <property type="entry name" value="F-box-like_dom_sf"/>
</dbReference>